<dbReference type="GO" id="GO:0016491">
    <property type="term" value="F:oxidoreductase activity"/>
    <property type="evidence" value="ECO:0007669"/>
    <property type="project" value="UniProtKB-KW"/>
</dbReference>
<keyword evidence="3" id="KW-0560">Oxidoreductase</keyword>
<dbReference type="InterPro" id="IPR036812">
    <property type="entry name" value="NAD(P)_OxRdtase_dom_sf"/>
</dbReference>
<evidence type="ECO:0000313" key="9">
    <source>
        <dbReference type="Proteomes" id="UP001497525"/>
    </source>
</evidence>
<accession>A0AAV2T218</accession>
<feature type="domain" description="NADP-dependent oxidoreductase" evidence="7">
    <location>
        <begin position="15"/>
        <end position="285"/>
    </location>
</feature>
<comment type="caution">
    <text evidence="8">The sequence shown here is derived from an EMBL/GenBank/DDBJ whole genome shotgun (WGS) entry which is preliminary data.</text>
</comment>
<dbReference type="EMBL" id="CAXLJL010000068">
    <property type="protein sequence ID" value="CAL5130530.1"/>
    <property type="molecule type" value="Genomic_DNA"/>
</dbReference>
<feature type="binding site" evidence="5">
    <location>
        <position position="110"/>
    </location>
    <ligand>
        <name>substrate</name>
    </ligand>
</feature>
<proteinExistence type="inferred from homology"/>
<organism evidence="8 9">
    <name type="scientific">Calicophoron daubneyi</name>
    <name type="common">Rumen fluke</name>
    <name type="synonym">Paramphistomum daubneyi</name>
    <dbReference type="NCBI Taxonomy" id="300641"/>
    <lineage>
        <taxon>Eukaryota</taxon>
        <taxon>Metazoa</taxon>
        <taxon>Spiralia</taxon>
        <taxon>Lophotrochozoa</taxon>
        <taxon>Platyhelminthes</taxon>
        <taxon>Trematoda</taxon>
        <taxon>Digenea</taxon>
        <taxon>Plagiorchiida</taxon>
        <taxon>Pronocephalata</taxon>
        <taxon>Paramphistomoidea</taxon>
        <taxon>Paramphistomidae</taxon>
        <taxon>Calicophoron</taxon>
    </lineage>
</organism>
<dbReference type="InterPro" id="IPR023210">
    <property type="entry name" value="NADP_OxRdtase_dom"/>
</dbReference>
<feature type="active site" description="Proton donor" evidence="4">
    <location>
        <position position="48"/>
    </location>
</feature>
<dbReference type="FunFam" id="3.20.20.100:FF:000006">
    <property type="entry name" value="Aldo-keto reductase family 1 member A1"/>
    <property type="match status" value="1"/>
</dbReference>
<evidence type="ECO:0000256" key="2">
    <source>
        <dbReference type="ARBA" id="ARBA00022857"/>
    </source>
</evidence>
<evidence type="ECO:0000256" key="3">
    <source>
        <dbReference type="ARBA" id="ARBA00023002"/>
    </source>
</evidence>
<keyword evidence="2" id="KW-0521">NADP</keyword>
<dbReference type="PIRSF" id="PIRSF000097">
    <property type="entry name" value="AKR"/>
    <property type="match status" value="1"/>
</dbReference>
<dbReference type="PANTHER" id="PTHR11732">
    <property type="entry name" value="ALDO/KETO REDUCTASE"/>
    <property type="match status" value="1"/>
</dbReference>
<name>A0AAV2T218_CALDB</name>
<gene>
    <name evidence="8" type="ORF">CDAUBV1_LOCUS2593</name>
</gene>
<sequence>MKNVKLTNGIAVPSIGFGTWGIDSENVSNLVEYAASVGYRHVDCAHVYSNEPRIGEAFKSIFNSGLIGREQFFITSKLWNTYHRPELVEKGCQRTLKDLKLDYLDLYLMHWPCSYQPGEVPFPKDPDGNILYDSVPPESTWKAMEELVSKGLVKAIGLSNFNKSQIERILKVARVRPVMLQVESHVGFLNQDIIDFARSVGMAVTAYSPLGSAVGGDQQNLLELPVVKEISKHHSKTPAQVLLRHALQRGLIVIPRSSNPSRIDDNISIFDFKLSQDEISRLNAIPRTPRRIKPALMVKHPEFPFKGDD</sequence>
<evidence type="ECO:0000256" key="4">
    <source>
        <dbReference type="PIRSR" id="PIRSR000097-1"/>
    </source>
</evidence>
<feature type="site" description="Lowers pKa of active site Tyr" evidence="6">
    <location>
        <position position="77"/>
    </location>
</feature>
<dbReference type="AlphaFoldDB" id="A0AAV2T218"/>
<dbReference type="SUPFAM" id="SSF51430">
    <property type="entry name" value="NAD(P)-linked oxidoreductase"/>
    <property type="match status" value="1"/>
</dbReference>
<evidence type="ECO:0000256" key="6">
    <source>
        <dbReference type="PIRSR" id="PIRSR000097-3"/>
    </source>
</evidence>
<dbReference type="PROSITE" id="PS00798">
    <property type="entry name" value="ALDOKETO_REDUCTASE_1"/>
    <property type="match status" value="1"/>
</dbReference>
<protein>
    <recommendedName>
        <fullName evidence="7">NADP-dependent oxidoreductase domain-containing protein</fullName>
    </recommendedName>
</protein>
<dbReference type="InterPro" id="IPR020471">
    <property type="entry name" value="AKR"/>
</dbReference>
<dbReference type="Gene3D" id="3.20.20.100">
    <property type="entry name" value="NADP-dependent oxidoreductase domain"/>
    <property type="match status" value="1"/>
</dbReference>
<evidence type="ECO:0000313" key="8">
    <source>
        <dbReference type="EMBL" id="CAL5130530.1"/>
    </source>
</evidence>
<dbReference type="InterPro" id="IPR018170">
    <property type="entry name" value="Aldo/ket_reductase_CS"/>
</dbReference>
<evidence type="ECO:0000256" key="1">
    <source>
        <dbReference type="ARBA" id="ARBA00007905"/>
    </source>
</evidence>
<dbReference type="PROSITE" id="PS00062">
    <property type="entry name" value="ALDOKETO_REDUCTASE_2"/>
    <property type="match status" value="1"/>
</dbReference>
<evidence type="ECO:0000256" key="5">
    <source>
        <dbReference type="PIRSR" id="PIRSR000097-2"/>
    </source>
</evidence>
<reference evidence="8" key="1">
    <citation type="submission" date="2024-06" db="EMBL/GenBank/DDBJ databases">
        <authorList>
            <person name="Liu X."/>
            <person name="Lenzi L."/>
            <person name="Haldenby T S."/>
            <person name="Uol C."/>
        </authorList>
    </citation>
    <scope>NUCLEOTIDE SEQUENCE</scope>
</reference>
<dbReference type="Proteomes" id="UP001497525">
    <property type="component" value="Unassembled WGS sequence"/>
</dbReference>
<dbReference type="Pfam" id="PF00248">
    <property type="entry name" value="Aldo_ket_red"/>
    <property type="match status" value="1"/>
</dbReference>
<evidence type="ECO:0000259" key="7">
    <source>
        <dbReference type="Pfam" id="PF00248"/>
    </source>
</evidence>
<comment type="similarity">
    <text evidence="1">Belongs to the aldo/keto reductase family.</text>
</comment>
<dbReference type="PRINTS" id="PR00069">
    <property type="entry name" value="ALDKETRDTASE"/>
</dbReference>